<dbReference type="EMBL" id="JASCZI010090639">
    <property type="protein sequence ID" value="MED6143691.1"/>
    <property type="molecule type" value="Genomic_DNA"/>
</dbReference>
<keyword evidence="1" id="KW-0175">Coiled coil</keyword>
<evidence type="ECO:0000313" key="3">
    <source>
        <dbReference type="EMBL" id="MED6143691.1"/>
    </source>
</evidence>
<dbReference type="Proteomes" id="UP001341840">
    <property type="component" value="Unassembled WGS sequence"/>
</dbReference>
<dbReference type="Gene3D" id="3.40.970.10">
    <property type="entry name" value="Ribonuclease H1, N-terminal domain"/>
    <property type="match status" value="1"/>
</dbReference>
<feature type="domain" description="Ribonuclease H1 N-terminal" evidence="2">
    <location>
        <begin position="10"/>
        <end position="51"/>
    </location>
</feature>
<name>A0ABU6T4Q1_9FABA</name>
<comment type="caution">
    <text evidence="3">The sequence shown here is derived from an EMBL/GenBank/DDBJ whole genome shotgun (WGS) entry which is preliminary data.</text>
</comment>
<accession>A0ABU6T4Q1</accession>
<proteinExistence type="predicted"/>
<organism evidence="3 4">
    <name type="scientific">Stylosanthes scabra</name>
    <dbReference type="NCBI Taxonomy" id="79078"/>
    <lineage>
        <taxon>Eukaryota</taxon>
        <taxon>Viridiplantae</taxon>
        <taxon>Streptophyta</taxon>
        <taxon>Embryophyta</taxon>
        <taxon>Tracheophyta</taxon>
        <taxon>Spermatophyta</taxon>
        <taxon>Magnoliopsida</taxon>
        <taxon>eudicotyledons</taxon>
        <taxon>Gunneridae</taxon>
        <taxon>Pentapetalae</taxon>
        <taxon>rosids</taxon>
        <taxon>fabids</taxon>
        <taxon>Fabales</taxon>
        <taxon>Fabaceae</taxon>
        <taxon>Papilionoideae</taxon>
        <taxon>50 kb inversion clade</taxon>
        <taxon>dalbergioids sensu lato</taxon>
        <taxon>Dalbergieae</taxon>
        <taxon>Pterocarpus clade</taxon>
        <taxon>Stylosanthes</taxon>
    </lineage>
</organism>
<keyword evidence="4" id="KW-1185">Reference proteome</keyword>
<gene>
    <name evidence="3" type="ORF">PIB30_008333</name>
</gene>
<dbReference type="InterPro" id="IPR009027">
    <property type="entry name" value="Ribosomal_bL9/RNase_H1_N"/>
</dbReference>
<sequence>METSMSRFSYFAVTKGFRPGVYSSFDEANQQIRNFPTLEYQGFNSLLLANNAYEERMFCIHSDMEAVEEQLQAIGITNRSPPTTPRTVAVENGRLAPLVGGIVWLPADQSASYSYALNNNMEKLLEKVCYNTSIPPPCFFREEVFVTEVGPVYSFQHAQPPPKKTGREMRDFNYLRARRLEEENFNMRQQIEALQARVKQLESGSEDSLHFATSP</sequence>
<reference evidence="3 4" key="1">
    <citation type="journal article" date="2023" name="Plants (Basel)">
        <title>Bridging the Gap: Combining Genomics and Transcriptomics Approaches to Understand Stylosanthes scabra, an Orphan Legume from the Brazilian Caatinga.</title>
        <authorList>
            <person name="Ferreira-Neto J.R.C."/>
            <person name="da Silva M.D."/>
            <person name="Binneck E."/>
            <person name="de Melo N.F."/>
            <person name="da Silva R.H."/>
            <person name="de Melo A.L.T.M."/>
            <person name="Pandolfi V."/>
            <person name="Bustamante F.O."/>
            <person name="Brasileiro-Vidal A.C."/>
            <person name="Benko-Iseppon A.M."/>
        </authorList>
    </citation>
    <scope>NUCLEOTIDE SEQUENCE [LARGE SCALE GENOMIC DNA]</scope>
    <source>
        <tissue evidence="3">Leaves</tissue>
    </source>
</reference>
<dbReference type="Pfam" id="PF01693">
    <property type="entry name" value="Cauli_VI"/>
    <property type="match status" value="1"/>
</dbReference>
<protein>
    <recommendedName>
        <fullName evidence="2">Ribonuclease H1 N-terminal domain-containing protein</fullName>
    </recommendedName>
</protein>
<evidence type="ECO:0000259" key="2">
    <source>
        <dbReference type="Pfam" id="PF01693"/>
    </source>
</evidence>
<dbReference type="InterPro" id="IPR011320">
    <property type="entry name" value="RNase_H1_N"/>
</dbReference>
<dbReference type="InterPro" id="IPR037056">
    <property type="entry name" value="RNase_H1_N_sf"/>
</dbReference>
<dbReference type="SUPFAM" id="SSF55658">
    <property type="entry name" value="L9 N-domain-like"/>
    <property type="match status" value="1"/>
</dbReference>
<evidence type="ECO:0000256" key="1">
    <source>
        <dbReference type="SAM" id="Coils"/>
    </source>
</evidence>
<evidence type="ECO:0000313" key="4">
    <source>
        <dbReference type="Proteomes" id="UP001341840"/>
    </source>
</evidence>
<feature type="coiled-coil region" evidence="1">
    <location>
        <begin position="177"/>
        <end position="204"/>
    </location>
</feature>